<dbReference type="AlphaFoldDB" id="A0A949T998"/>
<dbReference type="OrthoDB" id="9816113at2"/>
<evidence type="ECO:0000313" key="2">
    <source>
        <dbReference type="EMBL" id="MBV6530583.1"/>
    </source>
</evidence>
<feature type="domain" description="Glycosyl transferase family 25" evidence="1">
    <location>
        <begin position="7"/>
        <end position="192"/>
    </location>
</feature>
<dbReference type="RefSeq" id="WP_157402986.1">
    <property type="nucleotide sequence ID" value="NZ_JABULY010000001.1"/>
</dbReference>
<name>A0A949T998_9PAST</name>
<dbReference type="Proteomes" id="UP001196379">
    <property type="component" value="Unassembled WGS sequence"/>
</dbReference>
<reference evidence="3 5" key="1">
    <citation type="journal article" date="2021" name="Mol. Ecol.">
        <title>Polar bear-adapted Ursidibacter maritimus are remarkably conserved after generations in captivity.</title>
        <authorList>
            <person name="Espinosa-Gongora C."/>
            <person name="Hansen M.J."/>
            <person name="Bertelsen M.F."/>
            <person name="Bojesen A.M."/>
        </authorList>
    </citation>
    <scope>NUCLEOTIDE SEQUENCE</scope>
    <source>
        <strain evidence="3">Pb43105x</strain>
        <strain evidence="2 5">Pb43106</strain>
    </source>
</reference>
<dbReference type="InterPro" id="IPR002654">
    <property type="entry name" value="Glyco_trans_25"/>
</dbReference>
<dbReference type="EMBL" id="JABUMC010000020">
    <property type="protein sequence ID" value="MBV6547339.1"/>
    <property type="molecule type" value="Genomic_DNA"/>
</dbReference>
<dbReference type="Pfam" id="PF01755">
    <property type="entry name" value="Glyco_transf_25"/>
    <property type="match status" value="1"/>
</dbReference>
<dbReference type="GeneID" id="65548841"/>
<dbReference type="Proteomes" id="UP000732858">
    <property type="component" value="Unassembled WGS sequence"/>
</dbReference>
<accession>A0A949T998</accession>
<evidence type="ECO:0000313" key="5">
    <source>
        <dbReference type="Proteomes" id="UP001196379"/>
    </source>
</evidence>
<dbReference type="CDD" id="cd06532">
    <property type="entry name" value="Glyco_transf_25"/>
    <property type="match status" value="1"/>
</dbReference>
<dbReference type="EMBL" id="JABULY010000001">
    <property type="protein sequence ID" value="MBV6530583.1"/>
    <property type="molecule type" value="Genomic_DNA"/>
</dbReference>
<evidence type="ECO:0000313" key="4">
    <source>
        <dbReference type="Proteomes" id="UP000732858"/>
    </source>
</evidence>
<comment type="caution">
    <text evidence="3">The sequence shown here is derived from an EMBL/GenBank/DDBJ whole genome shotgun (WGS) entry which is preliminary data.</text>
</comment>
<proteinExistence type="predicted"/>
<evidence type="ECO:0000313" key="3">
    <source>
        <dbReference type="EMBL" id="MBV6547339.1"/>
    </source>
</evidence>
<sequence length="256" mass="30236">MQNTNSTPIFIINLAKSVERKQFIIEQFEQLNKQLQSPIQYNFFSAINGNDNPDFYLFKKYNKQKRFTRKGNYMSLSQLGCWASHYLLWEKCVELNHPIIVLEDDSLLQDNFIDVYQFTSSEQNSVDFIWLSPPTFKTLDVDPVFNIENTETYLSKVTIPYDNATGYFITPKAAQALLNSSQEWIYEVDIVMDRFWEHKINLYGIFPACVRPNTAIESNIQSLKDKQKRTLLQKLIREYYTIIDKVNKKKFLLCNR</sequence>
<evidence type="ECO:0000259" key="1">
    <source>
        <dbReference type="Pfam" id="PF01755"/>
    </source>
</evidence>
<organism evidence="3 4">
    <name type="scientific">Ursidibacter maritimus</name>
    <dbReference type="NCBI Taxonomy" id="1331689"/>
    <lineage>
        <taxon>Bacteria</taxon>
        <taxon>Pseudomonadati</taxon>
        <taxon>Pseudomonadota</taxon>
        <taxon>Gammaproteobacteria</taxon>
        <taxon>Pasteurellales</taxon>
        <taxon>Pasteurellaceae</taxon>
        <taxon>Ursidibacter</taxon>
    </lineage>
</organism>
<keyword evidence="5" id="KW-1185">Reference proteome</keyword>
<protein>
    <submittedName>
        <fullName evidence="3">Glycosyltransferase family 25 protein</fullName>
    </submittedName>
</protein>
<gene>
    <name evidence="2" type="ORF">HT657_00225</name>
    <name evidence="3" type="ORF">HT672_08620</name>
</gene>